<dbReference type="RefSeq" id="WP_269414410.1">
    <property type="nucleotide sequence ID" value="NZ_JAPWGL010000001.1"/>
</dbReference>
<protein>
    <recommendedName>
        <fullName evidence="3">Lipoprotein</fullName>
    </recommendedName>
</protein>
<evidence type="ECO:0008006" key="3">
    <source>
        <dbReference type="Google" id="ProtNLM"/>
    </source>
</evidence>
<dbReference type="EMBL" id="JAPWGL010000001">
    <property type="protein sequence ID" value="MCZ4222610.1"/>
    <property type="molecule type" value="Genomic_DNA"/>
</dbReference>
<evidence type="ECO:0000313" key="1">
    <source>
        <dbReference type="EMBL" id="MCZ4222610.1"/>
    </source>
</evidence>
<reference evidence="1" key="1">
    <citation type="submission" date="2022-12" db="EMBL/GenBank/DDBJ databases">
        <title>Genome sequence of SJ11.</title>
        <authorList>
            <person name="Woo H."/>
        </authorList>
    </citation>
    <scope>NUCLEOTIDE SEQUENCE</scope>
    <source>
        <strain evidence="1">SJ11</strain>
    </source>
</reference>
<organism evidence="1 2">
    <name type="scientific">Pedobacter rhodius</name>
    <dbReference type="NCBI Taxonomy" id="3004098"/>
    <lineage>
        <taxon>Bacteria</taxon>
        <taxon>Pseudomonadati</taxon>
        <taxon>Bacteroidota</taxon>
        <taxon>Sphingobacteriia</taxon>
        <taxon>Sphingobacteriales</taxon>
        <taxon>Sphingobacteriaceae</taxon>
        <taxon>Pedobacter</taxon>
    </lineage>
</organism>
<dbReference type="Proteomes" id="UP001144341">
    <property type="component" value="Unassembled WGS sequence"/>
</dbReference>
<name>A0ABT4KV10_9SPHI</name>
<keyword evidence="2" id="KW-1185">Reference proteome</keyword>
<proteinExistence type="predicted"/>
<gene>
    <name evidence="1" type="ORF">O0931_04800</name>
</gene>
<evidence type="ECO:0000313" key="2">
    <source>
        <dbReference type="Proteomes" id="UP001144341"/>
    </source>
</evidence>
<accession>A0ABT4KV10</accession>
<comment type="caution">
    <text evidence="1">The sequence shown here is derived from an EMBL/GenBank/DDBJ whole genome shotgun (WGS) entry which is preliminary data.</text>
</comment>
<sequence length="52" mass="6045">MKRIINVLLLLIMVVNLSACVVRTRAPRAYWIPGHYNVGPHGIRHWVPGHYR</sequence>